<dbReference type="OrthoDB" id="78062at2157"/>
<comment type="caution">
    <text evidence="1">The sequence shown here is derived from an EMBL/GenBank/DDBJ whole genome shotgun (WGS) entry which is preliminary data.</text>
</comment>
<evidence type="ECO:0000313" key="1">
    <source>
        <dbReference type="EMBL" id="GGL55112.1"/>
    </source>
</evidence>
<name>A0A830F4V5_9EURY</name>
<proteinExistence type="predicted"/>
<protein>
    <recommendedName>
        <fullName evidence="3">Phage major capsid protein</fullName>
    </recommendedName>
</protein>
<evidence type="ECO:0008006" key="3">
    <source>
        <dbReference type="Google" id="ProtNLM"/>
    </source>
</evidence>
<dbReference type="AlphaFoldDB" id="A0A830F4V5"/>
<dbReference type="RefSeq" id="WP_188976753.1">
    <property type="nucleotide sequence ID" value="NZ_BMPG01000001.1"/>
</dbReference>
<dbReference type="SUPFAM" id="SSF56563">
    <property type="entry name" value="Major capsid protein gp5"/>
    <property type="match status" value="1"/>
</dbReference>
<dbReference type="EMBL" id="BMPG01000001">
    <property type="protein sequence ID" value="GGL55112.1"/>
    <property type="molecule type" value="Genomic_DNA"/>
</dbReference>
<organism evidence="1 2">
    <name type="scientific">Halocalculus aciditolerans</name>
    <dbReference type="NCBI Taxonomy" id="1383812"/>
    <lineage>
        <taxon>Archaea</taxon>
        <taxon>Methanobacteriati</taxon>
        <taxon>Methanobacteriota</taxon>
        <taxon>Stenosarchaea group</taxon>
        <taxon>Halobacteria</taxon>
        <taxon>Halobacteriales</taxon>
        <taxon>Halobacteriaceae</taxon>
        <taxon>Halocalculus</taxon>
    </lineage>
</organism>
<dbReference type="Proteomes" id="UP000607197">
    <property type="component" value="Unassembled WGS sequence"/>
</dbReference>
<gene>
    <name evidence="1" type="ORF">GCM10009039_11520</name>
</gene>
<keyword evidence="2" id="KW-1185">Reference proteome</keyword>
<evidence type="ECO:0000313" key="2">
    <source>
        <dbReference type="Proteomes" id="UP000607197"/>
    </source>
</evidence>
<reference evidence="1" key="1">
    <citation type="journal article" date="2014" name="Int. J. Syst. Evol. Microbiol.">
        <title>Complete genome sequence of Corynebacterium casei LMG S-19264T (=DSM 44701T), isolated from a smear-ripened cheese.</title>
        <authorList>
            <consortium name="US DOE Joint Genome Institute (JGI-PGF)"/>
            <person name="Walter F."/>
            <person name="Albersmeier A."/>
            <person name="Kalinowski J."/>
            <person name="Ruckert C."/>
        </authorList>
    </citation>
    <scope>NUCLEOTIDE SEQUENCE</scope>
    <source>
        <strain evidence="1">JCM 19596</strain>
    </source>
</reference>
<sequence length="308" mass="34169">MSSANRDALDKVTTGDFAGGGLLSDKQFEQFYQKVQDQTVLMPRIRIQPVDAPKGQIDKIGVGERLLREATEGESSGDSGLNSPNTGKIDYSVTKVELPWELSNETLEDTIEHENTANILLNKFTRQFGVDIEDLGANGDESSGDSFIGIEDGWIKLATDQGSPTYDHQNAAIDKSVFSNVRHLLDQKYKRTQNLVFVGSGSQKEEFEEYVTDRSTAAGDAMLMNGDDPTPFGYDWITPPSWPDDTIMFVDPQNLLFIPQRRQKVNMTTEGEAIVRRDLYAIYNMIARADFQIEEAEGVALATNIAAP</sequence>
<reference evidence="1" key="2">
    <citation type="submission" date="2020-09" db="EMBL/GenBank/DDBJ databases">
        <authorList>
            <person name="Sun Q."/>
            <person name="Ohkuma M."/>
        </authorList>
    </citation>
    <scope>NUCLEOTIDE SEQUENCE</scope>
    <source>
        <strain evidence="1">JCM 19596</strain>
    </source>
</reference>
<accession>A0A830F4V5</accession>